<dbReference type="AlphaFoldDB" id="G9NQ86"/>
<gene>
    <name evidence="3" type="ORF">TRIATDRAFT_81438</name>
</gene>
<reference evidence="3 4" key="1">
    <citation type="journal article" date="2011" name="Genome Biol.">
        <title>Comparative genome sequence analysis underscores mycoparasitism as the ancestral life style of Trichoderma.</title>
        <authorList>
            <person name="Kubicek C.P."/>
            <person name="Herrera-Estrella A."/>
            <person name="Seidl-Seiboth V."/>
            <person name="Martinez D.A."/>
            <person name="Druzhinina I.S."/>
            <person name="Thon M."/>
            <person name="Zeilinger S."/>
            <person name="Casas-Flores S."/>
            <person name="Horwitz B.A."/>
            <person name="Mukherjee P.K."/>
            <person name="Mukherjee M."/>
            <person name="Kredics L."/>
            <person name="Alcaraz L.D."/>
            <person name="Aerts A."/>
            <person name="Antal Z."/>
            <person name="Atanasova L."/>
            <person name="Cervantes-Badillo M.G."/>
            <person name="Challacombe J."/>
            <person name="Chertkov O."/>
            <person name="McCluskey K."/>
            <person name="Coulpier F."/>
            <person name="Deshpande N."/>
            <person name="von Doehren H."/>
            <person name="Ebbole D.J."/>
            <person name="Esquivel-Naranjo E.U."/>
            <person name="Fekete E."/>
            <person name="Flipphi M."/>
            <person name="Glaser F."/>
            <person name="Gomez-Rodriguez E.Y."/>
            <person name="Gruber S."/>
            <person name="Han C."/>
            <person name="Henrissat B."/>
            <person name="Hermosa R."/>
            <person name="Hernandez-Onate M."/>
            <person name="Karaffa L."/>
            <person name="Kosti I."/>
            <person name="Le Crom S."/>
            <person name="Lindquist E."/>
            <person name="Lucas S."/>
            <person name="Luebeck M."/>
            <person name="Luebeck P.S."/>
            <person name="Margeot A."/>
            <person name="Metz B."/>
            <person name="Misra M."/>
            <person name="Nevalainen H."/>
            <person name="Omann M."/>
            <person name="Packer N."/>
            <person name="Perrone G."/>
            <person name="Uresti-Rivera E.E."/>
            <person name="Salamov A."/>
            <person name="Schmoll M."/>
            <person name="Seiboth B."/>
            <person name="Shapiro H."/>
            <person name="Sukno S."/>
            <person name="Tamayo-Ramos J.A."/>
            <person name="Tisch D."/>
            <person name="Wiest A."/>
            <person name="Wilkinson H.H."/>
            <person name="Zhang M."/>
            <person name="Coutinho P.M."/>
            <person name="Kenerley C.M."/>
            <person name="Monte E."/>
            <person name="Baker S.E."/>
            <person name="Grigoriev I.V."/>
        </authorList>
    </citation>
    <scope>NUCLEOTIDE SEQUENCE [LARGE SCALE GENOMIC DNA]</scope>
    <source>
        <strain evidence="4">ATCC 20476 / IMI 206040</strain>
    </source>
</reference>
<accession>G9NQ86</accession>
<dbReference type="Proteomes" id="UP000005426">
    <property type="component" value="Unassembled WGS sequence"/>
</dbReference>
<dbReference type="OrthoDB" id="4505928at2759"/>
<evidence type="ECO:0000313" key="4">
    <source>
        <dbReference type="Proteomes" id="UP000005426"/>
    </source>
</evidence>
<comment type="caution">
    <text evidence="3">The sequence shown here is derived from an EMBL/GenBank/DDBJ whole genome shotgun (WGS) entry which is preliminary data.</text>
</comment>
<organism evidence="3 4">
    <name type="scientific">Hypocrea atroviridis (strain ATCC 20476 / IMI 206040)</name>
    <name type="common">Trichoderma atroviride</name>
    <dbReference type="NCBI Taxonomy" id="452589"/>
    <lineage>
        <taxon>Eukaryota</taxon>
        <taxon>Fungi</taxon>
        <taxon>Dikarya</taxon>
        <taxon>Ascomycota</taxon>
        <taxon>Pezizomycotina</taxon>
        <taxon>Sordariomycetes</taxon>
        <taxon>Hypocreomycetidae</taxon>
        <taxon>Hypocreales</taxon>
        <taxon>Hypocreaceae</taxon>
        <taxon>Trichoderma</taxon>
    </lineage>
</organism>
<evidence type="ECO:0008006" key="5">
    <source>
        <dbReference type="Google" id="ProtNLM"/>
    </source>
</evidence>
<keyword evidence="1" id="KW-0175">Coiled coil</keyword>
<keyword evidence="4" id="KW-1185">Reference proteome</keyword>
<dbReference type="HOGENOM" id="CLU_066266_1_0_1"/>
<dbReference type="STRING" id="452589.G9NQ86"/>
<dbReference type="OMA" id="WLGPGFR"/>
<protein>
    <recommendedName>
        <fullName evidence="5">BZIP domain-containing protein</fullName>
    </recommendedName>
</protein>
<dbReference type="EMBL" id="ABDG02000021">
    <property type="protein sequence ID" value="EHK47232.1"/>
    <property type="molecule type" value="Genomic_DNA"/>
</dbReference>
<feature type="coiled-coil region" evidence="1">
    <location>
        <begin position="25"/>
        <end position="59"/>
    </location>
</feature>
<proteinExistence type="predicted"/>
<dbReference type="eggNOG" id="ENOG502SR4I">
    <property type="taxonomic scope" value="Eukaryota"/>
</dbReference>
<evidence type="ECO:0000256" key="1">
    <source>
        <dbReference type="SAM" id="Coils"/>
    </source>
</evidence>
<sequence>MLSKWSSKSPKQKAVQIRNNQRRHRAKVKARISTLEIELAESQKRLDAAEHRIAVLTAEVNRLREPTATRVSSMEYSFNSLTPHTVLQPPYRCISNSQTELGNSLYYKPNVMIDLPFTLPGINLENSIGSDDPTLAIAFVAQHDCQTLPLPQPGESTTTCVAAYGIIAQQNFKSVDMEFIHQWLQSGYRRATRPEDECTVVNSNLYSLLSFLSPV</sequence>
<evidence type="ECO:0000256" key="2">
    <source>
        <dbReference type="SAM" id="MobiDB-lite"/>
    </source>
</evidence>
<evidence type="ECO:0000313" key="3">
    <source>
        <dbReference type="EMBL" id="EHK47232.1"/>
    </source>
</evidence>
<name>G9NQ86_HYPAI</name>
<dbReference type="CDD" id="cd14688">
    <property type="entry name" value="bZIP_YAP"/>
    <property type="match status" value="1"/>
</dbReference>
<feature type="region of interest" description="Disordered" evidence="2">
    <location>
        <begin position="1"/>
        <end position="23"/>
    </location>
</feature>